<dbReference type="Proteomes" id="UP001189624">
    <property type="component" value="Chromosome 2"/>
</dbReference>
<evidence type="ECO:0000313" key="1">
    <source>
        <dbReference type="EMBL" id="CAJ1932241.1"/>
    </source>
</evidence>
<protein>
    <submittedName>
        <fullName evidence="1">Uncharacterized protein</fullName>
    </submittedName>
</protein>
<dbReference type="EMBL" id="OY731399">
    <property type="protein sequence ID" value="CAJ1932241.1"/>
    <property type="molecule type" value="Genomic_DNA"/>
</dbReference>
<organism evidence="1 2">
    <name type="scientific">Sphenostylis stenocarpa</name>
    <dbReference type="NCBI Taxonomy" id="92480"/>
    <lineage>
        <taxon>Eukaryota</taxon>
        <taxon>Viridiplantae</taxon>
        <taxon>Streptophyta</taxon>
        <taxon>Embryophyta</taxon>
        <taxon>Tracheophyta</taxon>
        <taxon>Spermatophyta</taxon>
        <taxon>Magnoliopsida</taxon>
        <taxon>eudicotyledons</taxon>
        <taxon>Gunneridae</taxon>
        <taxon>Pentapetalae</taxon>
        <taxon>rosids</taxon>
        <taxon>fabids</taxon>
        <taxon>Fabales</taxon>
        <taxon>Fabaceae</taxon>
        <taxon>Papilionoideae</taxon>
        <taxon>50 kb inversion clade</taxon>
        <taxon>NPAAA clade</taxon>
        <taxon>indigoferoid/millettioid clade</taxon>
        <taxon>Phaseoleae</taxon>
        <taxon>Sphenostylis</taxon>
    </lineage>
</organism>
<gene>
    <name evidence="1" type="ORF">AYBTSS11_LOCUS5704</name>
</gene>
<name>A0AA86S3L8_9FABA</name>
<accession>A0AA86S3L8</accession>
<reference evidence="1" key="1">
    <citation type="submission" date="2023-10" db="EMBL/GenBank/DDBJ databases">
        <authorList>
            <person name="Domelevo Entfellner J.-B."/>
        </authorList>
    </citation>
    <scope>NUCLEOTIDE SEQUENCE</scope>
</reference>
<dbReference type="AlphaFoldDB" id="A0AA86S3L8"/>
<proteinExistence type="predicted"/>
<sequence length="104" mass="12472">MLFMVLWSFVREERIKGDDELHPSLVAYTHSKRKVLIISPVTCLAYDRKWNNSKLHEIYNRDIDFCSPEKPILFDCAFNYCFCPSVFSVRDKMNVYDFPRQNRI</sequence>
<keyword evidence="2" id="KW-1185">Reference proteome</keyword>
<dbReference type="Gramene" id="rna-AYBTSS11_LOCUS5704">
    <property type="protein sequence ID" value="CAJ1932241.1"/>
    <property type="gene ID" value="gene-AYBTSS11_LOCUS5704"/>
</dbReference>
<evidence type="ECO:0000313" key="2">
    <source>
        <dbReference type="Proteomes" id="UP001189624"/>
    </source>
</evidence>